<dbReference type="Pfam" id="PF06429">
    <property type="entry name" value="Flg_bbr_C"/>
    <property type="match status" value="1"/>
</dbReference>
<dbReference type="Pfam" id="PF22692">
    <property type="entry name" value="LlgE_F_G_D1"/>
    <property type="match status" value="1"/>
</dbReference>
<dbReference type="GO" id="GO:0071978">
    <property type="term" value="P:bacterial-type flagellum-dependent swarming motility"/>
    <property type="evidence" value="ECO:0007669"/>
    <property type="project" value="TreeGrafter"/>
</dbReference>
<dbReference type="InterPro" id="IPR037925">
    <property type="entry name" value="FlgE/F/G-like"/>
</dbReference>
<dbReference type="RefSeq" id="WP_145204386.1">
    <property type="nucleotide sequence ID" value="NZ_CP036434.1"/>
</dbReference>
<evidence type="ECO:0000256" key="4">
    <source>
        <dbReference type="RuleBase" id="RU362116"/>
    </source>
</evidence>
<feature type="signal peptide" evidence="5">
    <location>
        <begin position="1"/>
        <end position="25"/>
    </location>
</feature>
<dbReference type="OrthoDB" id="9804559at2"/>
<evidence type="ECO:0000313" key="9">
    <source>
        <dbReference type="Proteomes" id="UP000320390"/>
    </source>
</evidence>
<evidence type="ECO:0000256" key="2">
    <source>
        <dbReference type="ARBA" id="ARBA00009677"/>
    </source>
</evidence>
<gene>
    <name evidence="8" type="primary">flgG_2</name>
    <name evidence="8" type="ORF">Poly30_52080</name>
</gene>
<evidence type="ECO:0000256" key="5">
    <source>
        <dbReference type="SAM" id="SignalP"/>
    </source>
</evidence>
<evidence type="ECO:0000259" key="7">
    <source>
        <dbReference type="Pfam" id="PF22692"/>
    </source>
</evidence>
<dbReference type="InterPro" id="IPR020013">
    <property type="entry name" value="Flagellar_FlgE/F/G"/>
</dbReference>
<name>A0A518EZY5_9BACT</name>
<dbReference type="GO" id="GO:0009425">
    <property type="term" value="C:bacterial-type flagellum basal body"/>
    <property type="evidence" value="ECO:0007669"/>
    <property type="project" value="UniProtKB-SubCell"/>
</dbReference>
<evidence type="ECO:0000259" key="6">
    <source>
        <dbReference type="Pfam" id="PF06429"/>
    </source>
</evidence>
<reference evidence="8 9" key="1">
    <citation type="submission" date="2019-02" db="EMBL/GenBank/DDBJ databases">
        <title>Deep-cultivation of Planctomycetes and their phenomic and genomic characterization uncovers novel biology.</title>
        <authorList>
            <person name="Wiegand S."/>
            <person name="Jogler M."/>
            <person name="Boedeker C."/>
            <person name="Pinto D."/>
            <person name="Vollmers J."/>
            <person name="Rivas-Marin E."/>
            <person name="Kohn T."/>
            <person name="Peeters S.H."/>
            <person name="Heuer A."/>
            <person name="Rast P."/>
            <person name="Oberbeckmann S."/>
            <person name="Bunk B."/>
            <person name="Jeske O."/>
            <person name="Meyerdierks A."/>
            <person name="Storesund J.E."/>
            <person name="Kallscheuer N."/>
            <person name="Luecker S."/>
            <person name="Lage O.M."/>
            <person name="Pohl T."/>
            <person name="Merkel B.J."/>
            <person name="Hornburger P."/>
            <person name="Mueller R.-W."/>
            <person name="Bruemmer F."/>
            <person name="Labrenz M."/>
            <person name="Spormann A.M."/>
            <person name="Op den Camp H."/>
            <person name="Overmann J."/>
            <person name="Amann R."/>
            <person name="Jetten M.S.M."/>
            <person name="Mascher T."/>
            <person name="Medema M.H."/>
            <person name="Devos D.P."/>
            <person name="Kaster A.-K."/>
            <person name="Ovreas L."/>
            <person name="Rohde M."/>
            <person name="Galperin M.Y."/>
            <person name="Jogler C."/>
        </authorList>
    </citation>
    <scope>NUCLEOTIDE SEQUENCE [LARGE SCALE GENOMIC DNA]</scope>
    <source>
        <strain evidence="8 9">Poly30</strain>
    </source>
</reference>
<keyword evidence="8" id="KW-0966">Cell projection</keyword>
<evidence type="ECO:0000256" key="3">
    <source>
        <dbReference type="ARBA" id="ARBA00023143"/>
    </source>
</evidence>
<dbReference type="Proteomes" id="UP000320390">
    <property type="component" value="Chromosome"/>
</dbReference>
<dbReference type="PANTHER" id="PTHR30435">
    <property type="entry name" value="FLAGELLAR PROTEIN"/>
    <property type="match status" value="1"/>
</dbReference>
<evidence type="ECO:0000256" key="1">
    <source>
        <dbReference type="ARBA" id="ARBA00004117"/>
    </source>
</evidence>
<feature type="domain" description="Flagellar hook protein FlgE/F/G-like D1" evidence="7">
    <location>
        <begin position="182"/>
        <end position="242"/>
    </location>
</feature>
<dbReference type="InterPro" id="IPR010930">
    <property type="entry name" value="Flg_bb/hook_C_dom"/>
</dbReference>
<keyword evidence="3 4" id="KW-0975">Bacterial flagellum</keyword>
<dbReference type="AlphaFoldDB" id="A0A518EZY5"/>
<organism evidence="8 9">
    <name type="scientific">Saltatorellus ferox</name>
    <dbReference type="NCBI Taxonomy" id="2528018"/>
    <lineage>
        <taxon>Bacteria</taxon>
        <taxon>Pseudomonadati</taxon>
        <taxon>Planctomycetota</taxon>
        <taxon>Planctomycetia</taxon>
        <taxon>Planctomycetia incertae sedis</taxon>
        <taxon>Saltatorellus</taxon>
    </lineage>
</organism>
<dbReference type="EMBL" id="CP036434">
    <property type="protein sequence ID" value="QDV09650.1"/>
    <property type="molecule type" value="Genomic_DNA"/>
</dbReference>
<dbReference type="SUPFAM" id="SSF117143">
    <property type="entry name" value="Flagellar hook protein flgE"/>
    <property type="match status" value="1"/>
</dbReference>
<protein>
    <submittedName>
        <fullName evidence="8">Flagellar basal-body rod protein FlgG</fullName>
    </submittedName>
</protein>
<dbReference type="InterPro" id="IPR053967">
    <property type="entry name" value="LlgE_F_G-like_D1"/>
</dbReference>
<comment type="subcellular location">
    <subcellularLocation>
        <location evidence="1 4">Bacterial flagellum basal body</location>
    </subcellularLocation>
</comment>
<dbReference type="NCBIfam" id="TIGR03506">
    <property type="entry name" value="FlgEFG_subfam"/>
    <property type="match status" value="1"/>
</dbReference>
<keyword evidence="5" id="KW-0732">Signal</keyword>
<sequence length="339" mass="36378" precursor="true">MMTLATTLLFTVAMLAACQSATPSATPDEPWRTEMESSQAELTREVKALHALLAIRGPEPSGNADVTAGLVTLGDRLDVLSALLADTRGAQVASASYSSATPTYLQEVKVLQEGLLVLEAQRAAHCENIAHASVTAYKRRRLSTLANVDEASGTRVPEVGKSHYDIQQGVLQLTGDMLDFGIEGRGFFEIQLPNGDLRYQRDGSFRQDFDGRLVTVEGYRLNDEVTIPSDCQGISVSTDGQCFAHGESFQITQIGTIRLHTFGNESALAAAGRNGFFPTAASGDARGCQPGFQGAGVIKQGYLEQSNVNLTEEVIALQSIERQIAAIRQALAVRGIYLP</sequence>
<feature type="chain" id="PRO_5022135999" evidence="5">
    <location>
        <begin position="26"/>
        <end position="339"/>
    </location>
</feature>
<keyword evidence="8" id="KW-0969">Cilium</keyword>
<dbReference type="PANTHER" id="PTHR30435:SF19">
    <property type="entry name" value="FLAGELLAR BASAL-BODY ROD PROTEIN FLGG"/>
    <property type="match status" value="1"/>
</dbReference>
<feature type="domain" description="Flagellar basal-body/hook protein C-terminal" evidence="6">
    <location>
        <begin position="299"/>
        <end position="324"/>
    </location>
</feature>
<accession>A0A518EZY5</accession>
<keyword evidence="8" id="KW-0282">Flagellum</keyword>
<keyword evidence="9" id="KW-1185">Reference proteome</keyword>
<comment type="similarity">
    <text evidence="2 4">Belongs to the flagella basal body rod proteins family.</text>
</comment>
<evidence type="ECO:0000313" key="8">
    <source>
        <dbReference type="EMBL" id="QDV09650.1"/>
    </source>
</evidence>
<proteinExistence type="inferred from homology"/>